<dbReference type="Gene3D" id="3.90.1170.50">
    <property type="entry name" value="Aldehyde oxidase/xanthine dehydrogenase, a/b hammerhead"/>
    <property type="match status" value="1"/>
</dbReference>
<evidence type="ECO:0000313" key="5">
    <source>
        <dbReference type="EMBL" id="RAI43970.1"/>
    </source>
</evidence>
<dbReference type="Pfam" id="PF01315">
    <property type="entry name" value="Ald_Xan_dh_C"/>
    <property type="match status" value="1"/>
</dbReference>
<dbReference type="SUPFAM" id="SSF54665">
    <property type="entry name" value="CO dehydrogenase molybdoprotein N-domain-like"/>
    <property type="match status" value="1"/>
</dbReference>
<dbReference type="Pfam" id="PF02738">
    <property type="entry name" value="MoCoBD_1"/>
    <property type="match status" value="1"/>
</dbReference>
<dbReference type="SMART" id="SM01008">
    <property type="entry name" value="Ald_Xan_dh_C"/>
    <property type="match status" value="1"/>
</dbReference>
<dbReference type="InterPro" id="IPR037165">
    <property type="entry name" value="AldOxase/xan_DH_Mopterin-bd_sf"/>
</dbReference>
<dbReference type="RefSeq" id="WP_111419212.1">
    <property type="nucleotide sequence ID" value="NZ_NPEX01000063.1"/>
</dbReference>
<feature type="domain" description="Aldehyde oxidase/xanthine dehydrogenase a/b hammerhead" evidence="4">
    <location>
        <begin position="51"/>
        <end position="169"/>
    </location>
</feature>
<dbReference type="InterPro" id="IPR036856">
    <property type="entry name" value="Ald_Oxase/Xan_DH_a/b_sf"/>
</dbReference>
<evidence type="ECO:0000259" key="4">
    <source>
        <dbReference type="SMART" id="SM01008"/>
    </source>
</evidence>
<dbReference type="InterPro" id="IPR016208">
    <property type="entry name" value="Ald_Oxase/xanthine_DH-like"/>
</dbReference>
<dbReference type="GO" id="GO:0005506">
    <property type="term" value="F:iron ion binding"/>
    <property type="evidence" value="ECO:0007669"/>
    <property type="project" value="InterPro"/>
</dbReference>
<feature type="compositionally biased region" description="Low complexity" evidence="3">
    <location>
        <begin position="14"/>
        <end position="27"/>
    </location>
</feature>
<dbReference type="PANTHER" id="PTHR11908:SF132">
    <property type="entry name" value="ALDEHYDE OXIDASE 1-RELATED"/>
    <property type="match status" value="1"/>
</dbReference>
<dbReference type="EMBL" id="NPEX01000063">
    <property type="protein sequence ID" value="RAI43970.1"/>
    <property type="molecule type" value="Genomic_DNA"/>
</dbReference>
<proteinExistence type="predicted"/>
<keyword evidence="6" id="KW-1185">Reference proteome</keyword>
<name>A0A327KYK1_9BRAD</name>
<accession>A0A327KYK1</accession>
<dbReference type="InterPro" id="IPR000674">
    <property type="entry name" value="Ald_Oxase/Xan_DH_a/b"/>
</dbReference>
<dbReference type="GO" id="GO:0016491">
    <property type="term" value="F:oxidoreductase activity"/>
    <property type="evidence" value="ECO:0007669"/>
    <property type="project" value="UniProtKB-KW"/>
</dbReference>
<evidence type="ECO:0000313" key="6">
    <source>
        <dbReference type="Proteomes" id="UP000249130"/>
    </source>
</evidence>
<gene>
    <name evidence="5" type="ORF">CH341_11665</name>
</gene>
<comment type="caution">
    <text evidence="5">The sequence shown here is derived from an EMBL/GenBank/DDBJ whole genome shotgun (WGS) entry which is preliminary data.</text>
</comment>
<keyword evidence="2" id="KW-0560">Oxidoreductase</keyword>
<reference evidence="5 6" key="1">
    <citation type="submission" date="2017-07" db="EMBL/GenBank/DDBJ databases">
        <title>Draft Genome Sequences of Select Purple Nonsulfur Bacteria.</title>
        <authorList>
            <person name="Lasarre B."/>
            <person name="Mckinlay J.B."/>
        </authorList>
    </citation>
    <scope>NUCLEOTIDE SEQUENCE [LARGE SCALE GENOMIC DNA]</scope>
    <source>
        <strain evidence="5 6">DSM 5909</strain>
    </source>
</reference>
<evidence type="ECO:0000256" key="3">
    <source>
        <dbReference type="SAM" id="MobiDB-lite"/>
    </source>
</evidence>
<evidence type="ECO:0000256" key="2">
    <source>
        <dbReference type="ARBA" id="ARBA00023002"/>
    </source>
</evidence>
<feature type="region of interest" description="Disordered" evidence="3">
    <location>
        <begin position="1"/>
        <end position="27"/>
    </location>
</feature>
<dbReference type="Gene3D" id="3.30.365.10">
    <property type="entry name" value="Aldehyde oxidase/xanthine dehydrogenase, molybdopterin binding domain"/>
    <property type="match status" value="4"/>
</dbReference>
<sequence length="804" mass="83981">MISPDDPRLPGSRTGAPSADGSAAGDASAWATARFAVGQPVPRTEDPVLVRGQGRYTDDVGLPSQAFAAMVRSTHPHGILRGIDTASARAMPGVLAVYTAADLAAYNPLKCLPPIANHDGSPMAKPARPALAVDRVRFVGDPVAVVVAETAVQARDAVEAVTLDIEDLPAVTTTAAAVAPGAPQLYPEAPRNIAVDWRTGDSAKVEAAFAQAAHVVRLDLTVSRVVVVPLEPRAAVAAFDPASERFTLHLACQGAFGMRGQIADLMKVPTDKVRVLTGHVGGSFGMKSAAFPEYVCVLHAARALGRPVKWTEDRSASFLSDTHGRDQERTAELALDADGHFLALRLIGHADMGAYLGLISPMPPTVNALKNVASVYRTPLIEVRTLCCFTNTTPVAAYRGAGRPEGNYIMERLIDVAAQQTGIDRLALRKRNHVRPKDLPWAAASAMTYDSGDFPAVFKRALDAADWAGFAARRRASRKAGKLRGIGIGSYLEVTAPASPEMGGLTFERDGTVTFTTGTLDYGQGHAAPFAQVIAEKLGIPFERIRLRQGDSDALIAGGGTGGSRSSAASGTAAVEASLKVIEQGRTIAAAVLEAGVADIEFSDGRFTVAGTDLGVGLLELATRLHGGLVLPEGVPQSLDVALVSPGVPSTFPNGCHVAEVEIDLDTGVPAVVRYVSVNDFGTVINPMIVDGQIHGGVVQGIGQAFWERVVYDAEGQLVTGSLTDYALPHAADVPPLDTAYHAVPTPTNPLGVKGCGEAGCAGALVSVMNAAIDALSDYGVRHVDMPLTSEKLWRVIHGGRAAA</sequence>
<dbReference type="AlphaFoldDB" id="A0A327KYK1"/>
<dbReference type="SUPFAM" id="SSF56003">
    <property type="entry name" value="Molybdenum cofactor-binding domain"/>
    <property type="match status" value="1"/>
</dbReference>
<evidence type="ECO:0000256" key="1">
    <source>
        <dbReference type="ARBA" id="ARBA00022505"/>
    </source>
</evidence>
<organism evidence="5 6">
    <name type="scientific">Rhodoplanes roseus</name>
    <dbReference type="NCBI Taxonomy" id="29409"/>
    <lineage>
        <taxon>Bacteria</taxon>
        <taxon>Pseudomonadati</taxon>
        <taxon>Pseudomonadota</taxon>
        <taxon>Alphaproteobacteria</taxon>
        <taxon>Hyphomicrobiales</taxon>
        <taxon>Nitrobacteraceae</taxon>
        <taxon>Rhodoplanes</taxon>
    </lineage>
</organism>
<dbReference type="Pfam" id="PF20256">
    <property type="entry name" value="MoCoBD_2"/>
    <property type="match status" value="1"/>
</dbReference>
<dbReference type="InterPro" id="IPR046867">
    <property type="entry name" value="AldOxase/xan_DH_MoCoBD2"/>
</dbReference>
<dbReference type="InterPro" id="IPR008274">
    <property type="entry name" value="AldOxase/xan_DH_MoCoBD1"/>
</dbReference>
<protein>
    <submittedName>
        <fullName evidence="5">Carbon monoxide dehydrogenase</fullName>
    </submittedName>
</protein>
<dbReference type="OrthoDB" id="9758509at2"/>
<dbReference type="PANTHER" id="PTHR11908">
    <property type="entry name" value="XANTHINE DEHYDROGENASE"/>
    <property type="match status" value="1"/>
</dbReference>
<dbReference type="Proteomes" id="UP000249130">
    <property type="component" value="Unassembled WGS sequence"/>
</dbReference>
<keyword evidence="1" id="KW-0500">Molybdenum</keyword>